<keyword evidence="4" id="KW-0788">Thiol protease</keyword>
<dbReference type="PROSITE" id="PS51935">
    <property type="entry name" value="NLPC_P60"/>
    <property type="match status" value="1"/>
</dbReference>
<name>A0ABT6B7S1_9GAMM</name>
<comment type="caution">
    <text evidence="6">The sequence shown here is derived from an EMBL/GenBank/DDBJ whole genome shotgun (WGS) entry which is preliminary data.</text>
</comment>
<keyword evidence="7" id="KW-1185">Reference proteome</keyword>
<dbReference type="InterPro" id="IPR000064">
    <property type="entry name" value="NLP_P60_dom"/>
</dbReference>
<keyword evidence="2" id="KW-0645">Protease</keyword>
<evidence type="ECO:0000313" key="7">
    <source>
        <dbReference type="Proteomes" id="UP001528850"/>
    </source>
</evidence>
<dbReference type="Pfam" id="PF00877">
    <property type="entry name" value="NLPC_P60"/>
    <property type="match status" value="1"/>
</dbReference>
<dbReference type="Gene3D" id="3.90.1720.10">
    <property type="entry name" value="endopeptidase domain like (from Nostoc punctiforme)"/>
    <property type="match status" value="1"/>
</dbReference>
<dbReference type="SUPFAM" id="SSF54001">
    <property type="entry name" value="Cysteine proteinases"/>
    <property type="match status" value="1"/>
</dbReference>
<comment type="similarity">
    <text evidence="1">Belongs to the peptidase C40 family.</text>
</comment>
<evidence type="ECO:0000256" key="1">
    <source>
        <dbReference type="ARBA" id="ARBA00007074"/>
    </source>
</evidence>
<accession>A0ABT6B7S1</accession>
<organism evidence="6 7">
    <name type="scientific">Luteibacter sahnii</name>
    <dbReference type="NCBI Taxonomy" id="3021977"/>
    <lineage>
        <taxon>Bacteria</taxon>
        <taxon>Pseudomonadati</taxon>
        <taxon>Pseudomonadota</taxon>
        <taxon>Gammaproteobacteria</taxon>
        <taxon>Lysobacterales</taxon>
        <taxon>Rhodanobacteraceae</taxon>
        <taxon>Luteibacter</taxon>
    </lineage>
</organism>
<dbReference type="EMBL" id="JARJJS010000001">
    <property type="protein sequence ID" value="MDF4024139.1"/>
    <property type="molecule type" value="Genomic_DNA"/>
</dbReference>
<gene>
    <name evidence="6" type="ORF">P3W24_04030</name>
</gene>
<evidence type="ECO:0000259" key="5">
    <source>
        <dbReference type="PROSITE" id="PS51935"/>
    </source>
</evidence>
<sequence length="133" mass="14248">MRQYLGLPYLAGAGGPEAYDCRGLVRAVLRDHFGRNVPVLPVGGDLSALWAASVASGEWETVNAPCPGDAVVMRGGDDPHVGVYLEPGRPGILHAFEGAGQVVWTPMDRLRFLGFSRLSFVRCHAAVAESRMT</sequence>
<proteinExistence type="inferred from homology"/>
<evidence type="ECO:0000256" key="4">
    <source>
        <dbReference type="ARBA" id="ARBA00022807"/>
    </source>
</evidence>
<dbReference type="Proteomes" id="UP001528850">
    <property type="component" value="Unassembled WGS sequence"/>
</dbReference>
<dbReference type="InterPro" id="IPR038765">
    <property type="entry name" value="Papain-like_cys_pep_sf"/>
</dbReference>
<evidence type="ECO:0000256" key="2">
    <source>
        <dbReference type="ARBA" id="ARBA00022670"/>
    </source>
</evidence>
<protein>
    <submittedName>
        <fullName evidence="6">NlpC/P60 family protein</fullName>
    </submittedName>
</protein>
<feature type="domain" description="NlpC/P60" evidence="5">
    <location>
        <begin position="1"/>
        <end position="125"/>
    </location>
</feature>
<keyword evidence="3" id="KW-0378">Hydrolase</keyword>
<evidence type="ECO:0000256" key="3">
    <source>
        <dbReference type="ARBA" id="ARBA00022801"/>
    </source>
</evidence>
<evidence type="ECO:0000313" key="6">
    <source>
        <dbReference type="EMBL" id="MDF4024139.1"/>
    </source>
</evidence>
<reference evidence="6 7" key="1">
    <citation type="journal article" date="2024" name="Curr. Microbiol.">
        <title>Luteibacter sahnii sp. nov., A Novel Yellow-Colored Xanthomonadin Pigment Producing Probiotic Bacterium from Healthy Rice Seed Microbiome.</title>
        <authorList>
            <person name="Jaiswal G."/>
            <person name="Rana R."/>
            <person name="Nayak P.K."/>
            <person name="Chouhan R."/>
            <person name="Gandhi S.G."/>
            <person name="Patel H.K."/>
            <person name="Patil P.B."/>
        </authorList>
    </citation>
    <scope>NUCLEOTIDE SEQUENCE [LARGE SCALE GENOMIC DNA]</scope>
    <source>
        <strain evidence="6 7">PPL201</strain>
    </source>
</reference>